<dbReference type="AlphaFoldDB" id="A0A670JZY1"/>
<dbReference type="SMART" id="SM00409">
    <property type="entry name" value="IG"/>
    <property type="match status" value="1"/>
</dbReference>
<dbReference type="InterPro" id="IPR050150">
    <property type="entry name" value="IgV_Light_Chain"/>
</dbReference>
<dbReference type="InterPro" id="IPR036179">
    <property type="entry name" value="Ig-like_dom_sf"/>
</dbReference>
<keyword evidence="4" id="KW-1185">Reference proteome</keyword>
<dbReference type="InterPro" id="IPR013783">
    <property type="entry name" value="Ig-like_fold"/>
</dbReference>
<dbReference type="InterPro" id="IPR007110">
    <property type="entry name" value="Ig-like_dom"/>
</dbReference>
<feature type="chain" id="PRO_5025613193" description="Ig-like domain-containing protein" evidence="1">
    <location>
        <begin position="20"/>
        <end position="138"/>
    </location>
</feature>
<reference evidence="3" key="3">
    <citation type="submission" date="2025-09" db="UniProtKB">
        <authorList>
            <consortium name="Ensembl"/>
        </authorList>
    </citation>
    <scope>IDENTIFICATION</scope>
</reference>
<feature type="domain" description="Ig-like" evidence="2">
    <location>
        <begin position="3"/>
        <end position="105"/>
    </location>
</feature>
<evidence type="ECO:0000259" key="2">
    <source>
        <dbReference type="PROSITE" id="PS50835"/>
    </source>
</evidence>
<dbReference type="InterPro" id="IPR013106">
    <property type="entry name" value="Ig_V-set"/>
</dbReference>
<evidence type="ECO:0000313" key="3">
    <source>
        <dbReference type="Ensembl" id="ENSPMRP00000028874.1"/>
    </source>
</evidence>
<keyword evidence="1" id="KW-0732">Signal</keyword>
<accession>A0A670JZY1</accession>
<dbReference type="InterPro" id="IPR003599">
    <property type="entry name" value="Ig_sub"/>
</dbReference>
<name>A0A670JZY1_PODMU</name>
<dbReference type="Proteomes" id="UP000472272">
    <property type="component" value="Chromosome 16"/>
</dbReference>
<sequence length="138" mass="14858">MTPTLLILALFTYCSGVTAQTTLTQPASESVSPGETTKLPCTASDTSYNIGWYQQRPGEGPRYVHYPGSSRGEGIPDRFTASQSGSTGYLTIANVQAGDETVYFCGRWQKGGTTLHSAKTVWGTETKTLPLPLQSSER</sequence>
<feature type="signal peptide" evidence="1">
    <location>
        <begin position="1"/>
        <end position="19"/>
    </location>
</feature>
<dbReference type="PANTHER" id="PTHR23267">
    <property type="entry name" value="IMMUNOGLOBULIN LIGHT CHAIN"/>
    <property type="match status" value="1"/>
</dbReference>
<dbReference type="Pfam" id="PF07686">
    <property type="entry name" value="V-set"/>
    <property type="match status" value="1"/>
</dbReference>
<dbReference type="Ensembl" id="ENSPMRT00000030629.1">
    <property type="protein sequence ID" value="ENSPMRP00000028874.1"/>
    <property type="gene ID" value="ENSPMRG00000018669.1"/>
</dbReference>
<organism evidence="3 4">
    <name type="scientific">Podarcis muralis</name>
    <name type="common">Wall lizard</name>
    <name type="synonym">Lacerta muralis</name>
    <dbReference type="NCBI Taxonomy" id="64176"/>
    <lineage>
        <taxon>Eukaryota</taxon>
        <taxon>Metazoa</taxon>
        <taxon>Chordata</taxon>
        <taxon>Craniata</taxon>
        <taxon>Vertebrata</taxon>
        <taxon>Euteleostomi</taxon>
        <taxon>Lepidosauria</taxon>
        <taxon>Squamata</taxon>
        <taxon>Bifurcata</taxon>
        <taxon>Unidentata</taxon>
        <taxon>Episquamata</taxon>
        <taxon>Laterata</taxon>
        <taxon>Lacertibaenia</taxon>
        <taxon>Lacertidae</taxon>
        <taxon>Podarcis</taxon>
    </lineage>
</organism>
<protein>
    <recommendedName>
        <fullName evidence="2">Ig-like domain-containing protein</fullName>
    </recommendedName>
</protein>
<proteinExistence type="predicted"/>
<evidence type="ECO:0000256" key="1">
    <source>
        <dbReference type="SAM" id="SignalP"/>
    </source>
</evidence>
<dbReference type="SUPFAM" id="SSF48726">
    <property type="entry name" value="Immunoglobulin"/>
    <property type="match status" value="1"/>
</dbReference>
<evidence type="ECO:0000313" key="4">
    <source>
        <dbReference type="Proteomes" id="UP000472272"/>
    </source>
</evidence>
<dbReference type="Gene3D" id="2.60.40.10">
    <property type="entry name" value="Immunoglobulins"/>
    <property type="match status" value="1"/>
</dbReference>
<dbReference type="SMART" id="SM00406">
    <property type="entry name" value="IGv"/>
    <property type="match status" value="1"/>
</dbReference>
<dbReference type="GeneTree" id="ENSGT00940000154179"/>
<dbReference type="PROSITE" id="PS50835">
    <property type="entry name" value="IG_LIKE"/>
    <property type="match status" value="1"/>
</dbReference>
<dbReference type="OMA" id="STNWISW"/>
<reference evidence="3 4" key="1">
    <citation type="journal article" date="2019" name="Proc. Natl. Acad. Sci. U.S.A.">
        <title>Regulatory changes in pterin and carotenoid genes underlie balanced color polymorphisms in the wall lizard.</title>
        <authorList>
            <person name="Andrade P."/>
            <person name="Pinho C."/>
            <person name="Perez I de Lanuza G."/>
            <person name="Afonso S."/>
            <person name="Brejcha J."/>
            <person name="Rubin C.J."/>
            <person name="Wallerman O."/>
            <person name="Pereira P."/>
            <person name="Sabatino S.J."/>
            <person name="Bellati A."/>
            <person name="Pellitteri-Rosa D."/>
            <person name="Bosakova Z."/>
            <person name="Bunikis I."/>
            <person name="Carretero M.A."/>
            <person name="Feiner N."/>
            <person name="Marsik P."/>
            <person name="Pauperio F."/>
            <person name="Salvi D."/>
            <person name="Soler L."/>
            <person name="While G.M."/>
            <person name="Uller T."/>
            <person name="Font E."/>
            <person name="Andersson L."/>
            <person name="Carneiro M."/>
        </authorList>
    </citation>
    <scope>NUCLEOTIDE SEQUENCE</scope>
</reference>
<reference evidence="3" key="2">
    <citation type="submission" date="2025-08" db="UniProtKB">
        <authorList>
            <consortium name="Ensembl"/>
        </authorList>
    </citation>
    <scope>IDENTIFICATION</scope>
</reference>